<dbReference type="EMBL" id="JAULJE010000004">
    <property type="protein sequence ID" value="KAK1343870.1"/>
    <property type="molecule type" value="Genomic_DNA"/>
</dbReference>
<proteinExistence type="predicted"/>
<evidence type="ECO:0000313" key="2">
    <source>
        <dbReference type="Proteomes" id="UP001177744"/>
    </source>
</evidence>
<keyword evidence="2" id="KW-1185">Reference proteome</keyword>
<gene>
    <name evidence="1" type="ORF">QTO34_014425</name>
</gene>
<name>A0AA40I6C2_CNENI</name>
<comment type="caution">
    <text evidence="1">The sequence shown here is derived from an EMBL/GenBank/DDBJ whole genome shotgun (WGS) entry which is preliminary data.</text>
</comment>
<organism evidence="1 2">
    <name type="scientific">Cnephaeus nilssonii</name>
    <name type="common">Northern bat</name>
    <name type="synonym">Eptesicus nilssonii</name>
    <dbReference type="NCBI Taxonomy" id="3371016"/>
    <lineage>
        <taxon>Eukaryota</taxon>
        <taxon>Metazoa</taxon>
        <taxon>Chordata</taxon>
        <taxon>Craniata</taxon>
        <taxon>Vertebrata</taxon>
        <taxon>Euteleostomi</taxon>
        <taxon>Mammalia</taxon>
        <taxon>Eutheria</taxon>
        <taxon>Laurasiatheria</taxon>
        <taxon>Chiroptera</taxon>
        <taxon>Yangochiroptera</taxon>
        <taxon>Vespertilionidae</taxon>
        <taxon>Cnephaeus</taxon>
    </lineage>
</organism>
<dbReference type="Proteomes" id="UP001177744">
    <property type="component" value="Unassembled WGS sequence"/>
</dbReference>
<dbReference type="AlphaFoldDB" id="A0AA40I6C2"/>
<sequence length="101" mass="11414">MFPGPRPLSARICKLTAILFALIGCGRSKIRSALLRSYISKEVLGRLGHPLQILVFLPGFYYLHITYHANKSYRSGVCYKTRVKSPPTTRTRFKNTGDPQT</sequence>
<evidence type="ECO:0000313" key="1">
    <source>
        <dbReference type="EMBL" id="KAK1343870.1"/>
    </source>
</evidence>
<accession>A0AA40I6C2</accession>
<protein>
    <submittedName>
        <fullName evidence="1">Uncharacterized protein</fullName>
    </submittedName>
</protein>
<dbReference type="PROSITE" id="PS51257">
    <property type="entry name" value="PROKAR_LIPOPROTEIN"/>
    <property type="match status" value="1"/>
</dbReference>
<reference evidence="1" key="1">
    <citation type="submission" date="2023-06" db="EMBL/GenBank/DDBJ databases">
        <title>Reference genome for the Northern bat (Eptesicus nilssonii), a most northern bat species.</title>
        <authorList>
            <person name="Laine V.N."/>
            <person name="Pulliainen A.T."/>
            <person name="Lilley T.M."/>
        </authorList>
    </citation>
    <scope>NUCLEOTIDE SEQUENCE</scope>
    <source>
        <strain evidence="1">BLF_Eptnil</strain>
        <tissue evidence="1">Kidney</tissue>
    </source>
</reference>